<feature type="compositionally biased region" description="Polar residues" evidence="1">
    <location>
        <begin position="415"/>
        <end position="432"/>
    </location>
</feature>
<accession>A0ABV4GNS1</accession>
<feature type="region of interest" description="Disordered" evidence="1">
    <location>
        <begin position="406"/>
        <end position="437"/>
    </location>
</feature>
<comment type="caution">
    <text evidence="2">The sequence shown here is derived from an EMBL/GenBank/DDBJ whole genome shotgun (WGS) entry which is preliminary data.</text>
</comment>
<keyword evidence="3" id="KW-1185">Reference proteome</keyword>
<dbReference type="Proteomes" id="UP001565474">
    <property type="component" value="Unassembled WGS sequence"/>
</dbReference>
<evidence type="ECO:0000313" key="3">
    <source>
        <dbReference type="Proteomes" id="UP001565474"/>
    </source>
</evidence>
<dbReference type="EMBL" id="JBGBZN010000002">
    <property type="protein sequence ID" value="MEY9473594.1"/>
    <property type="molecule type" value="Genomic_DNA"/>
</dbReference>
<evidence type="ECO:0000313" key="2">
    <source>
        <dbReference type="EMBL" id="MEY9473594.1"/>
    </source>
</evidence>
<sequence length="536" mass="57185">MPAHGRSRNFMFQNHHILLQHFADHPVVRFLRGRFEVDATRNRMSLPSVQSAASDLGASPHTGGHLGAYHQGFGDYLKTVEESPRYAAALAGDSHELDELVSDVNALVAAAKYALASGHLFANTPTGMTTENANAVNKQWFDNWRAYAADHQTQIREMQETVDQFLAAGRADAALDFPLLSPTSGLSMAERIAILKRSPKGSPISLQFTNVGPVPDLPGLVPPFVNTRLPGFIPPSLEGINEPEGFTPSNPLITYGLPGFPATNPRGFGQLPPTTGVAEDPLVLKFDPATGWPNPFSERSPILDPGAPSHATPPAGLYMGAGLAAAAVLAPQFSPVWARAAVAGLAAGVPTLATARTSDGGVFSTGAPAYDPFNRDQTSSYVGGLNAGPWSNEDAKTIATPLMMDHRGNQDETSEGPTEQPQALQSGVSRLSASVAPEDVRRPARVNETNAGNVFTTGSAPVPYLPSTAFDDRYGNWTIPAARGQQPQPSKPIGVFADEPSYLIPPPIFGVDGSVHPRDDGEEWFSRWIRPLLRSE</sequence>
<dbReference type="RefSeq" id="WP_157785233.1">
    <property type="nucleotide sequence ID" value="NZ_JBGBYD010000002.1"/>
</dbReference>
<gene>
    <name evidence="2" type="ORF">ABH992_005993</name>
</gene>
<reference evidence="2 3" key="1">
    <citation type="submission" date="2024-07" db="EMBL/GenBank/DDBJ databases">
        <title>Genomic Encyclopedia of Type Strains, Phase V (KMG-V): Genome sequencing to study the core and pangenomes of soil and plant-associated prokaryotes.</title>
        <authorList>
            <person name="Whitman W."/>
        </authorList>
    </citation>
    <scope>NUCLEOTIDE SEQUENCE [LARGE SCALE GENOMIC DNA]</scope>
    <source>
        <strain evidence="2 3">USDA 222</strain>
    </source>
</reference>
<protein>
    <recommendedName>
        <fullName evidence="4">PPE family protein</fullName>
    </recommendedName>
</protein>
<name>A0ABV4GNS1_9BRAD</name>
<evidence type="ECO:0008006" key="4">
    <source>
        <dbReference type="Google" id="ProtNLM"/>
    </source>
</evidence>
<evidence type="ECO:0000256" key="1">
    <source>
        <dbReference type="SAM" id="MobiDB-lite"/>
    </source>
</evidence>
<organism evidence="2 3">
    <name type="scientific">Bradyrhizobium yuanmingense</name>
    <dbReference type="NCBI Taxonomy" id="108015"/>
    <lineage>
        <taxon>Bacteria</taxon>
        <taxon>Pseudomonadati</taxon>
        <taxon>Pseudomonadota</taxon>
        <taxon>Alphaproteobacteria</taxon>
        <taxon>Hyphomicrobiales</taxon>
        <taxon>Nitrobacteraceae</taxon>
        <taxon>Bradyrhizobium</taxon>
    </lineage>
</organism>
<proteinExistence type="predicted"/>